<reference evidence="1 2" key="1">
    <citation type="journal article" date="2018" name="Nat. Ecol. Evol.">
        <title>Pezizomycetes genomes reveal the molecular basis of ectomycorrhizal truffle lifestyle.</title>
        <authorList>
            <person name="Murat C."/>
            <person name="Payen T."/>
            <person name="Noel B."/>
            <person name="Kuo A."/>
            <person name="Morin E."/>
            <person name="Chen J."/>
            <person name="Kohler A."/>
            <person name="Krizsan K."/>
            <person name="Balestrini R."/>
            <person name="Da Silva C."/>
            <person name="Montanini B."/>
            <person name="Hainaut M."/>
            <person name="Levati E."/>
            <person name="Barry K.W."/>
            <person name="Belfiori B."/>
            <person name="Cichocki N."/>
            <person name="Clum A."/>
            <person name="Dockter R.B."/>
            <person name="Fauchery L."/>
            <person name="Guy J."/>
            <person name="Iotti M."/>
            <person name="Le Tacon F."/>
            <person name="Lindquist E.A."/>
            <person name="Lipzen A."/>
            <person name="Malagnac F."/>
            <person name="Mello A."/>
            <person name="Molinier V."/>
            <person name="Miyauchi S."/>
            <person name="Poulain J."/>
            <person name="Riccioni C."/>
            <person name="Rubini A."/>
            <person name="Sitrit Y."/>
            <person name="Splivallo R."/>
            <person name="Traeger S."/>
            <person name="Wang M."/>
            <person name="Zifcakova L."/>
            <person name="Wipf D."/>
            <person name="Zambonelli A."/>
            <person name="Paolocci F."/>
            <person name="Nowrousian M."/>
            <person name="Ottonello S."/>
            <person name="Baldrian P."/>
            <person name="Spatafora J.W."/>
            <person name="Henrissat B."/>
            <person name="Nagy L.G."/>
            <person name="Aury J.M."/>
            <person name="Wincker P."/>
            <person name="Grigoriev I.V."/>
            <person name="Bonfante P."/>
            <person name="Martin F.M."/>
        </authorList>
    </citation>
    <scope>NUCLEOTIDE SEQUENCE [LARGE SCALE GENOMIC DNA]</scope>
    <source>
        <strain evidence="1 2">RN42</strain>
    </source>
</reference>
<evidence type="ECO:0000313" key="1">
    <source>
        <dbReference type="EMBL" id="RPA82334.1"/>
    </source>
</evidence>
<sequence>MYRYPQCAAFAIGAEARVTRKGALLWDIQSYWNSGVSTDAAPTPVSLGTQTWRARVDVRGMTPVPTMYQHGVL</sequence>
<dbReference type="EMBL" id="ML119672">
    <property type="protein sequence ID" value="RPA82334.1"/>
    <property type="molecule type" value="Genomic_DNA"/>
</dbReference>
<dbReference type="Proteomes" id="UP000275078">
    <property type="component" value="Unassembled WGS sequence"/>
</dbReference>
<organism evidence="1 2">
    <name type="scientific">Ascobolus immersus RN42</name>
    <dbReference type="NCBI Taxonomy" id="1160509"/>
    <lineage>
        <taxon>Eukaryota</taxon>
        <taxon>Fungi</taxon>
        <taxon>Dikarya</taxon>
        <taxon>Ascomycota</taxon>
        <taxon>Pezizomycotina</taxon>
        <taxon>Pezizomycetes</taxon>
        <taxon>Pezizales</taxon>
        <taxon>Ascobolaceae</taxon>
        <taxon>Ascobolus</taxon>
    </lineage>
</organism>
<name>A0A3N4IL45_ASCIM</name>
<accession>A0A3N4IL45</accession>
<dbReference type="AlphaFoldDB" id="A0A3N4IL45"/>
<keyword evidence="2" id="KW-1185">Reference proteome</keyword>
<proteinExistence type="predicted"/>
<protein>
    <submittedName>
        <fullName evidence="1">Uncharacterized protein</fullName>
    </submittedName>
</protein>
<gene>
    <name evidence="1" type="ORF">BJ508DRAFT_414169</name>
</gene>
<evidence type="ECO:0000313" key="2">
    <source>
        <dbReference type="Proteomes" id="UP000275078"/>
    </source>
</evidence>